<proteinExistence type="predicted"/>
<reference evidence="1 2" key="1">
    <citation type="submission" date="2024-05" db="EMBL/GenBank/DDBJ databases">
        <title>Culex pipiens pipiens assembly and annotation.</title>
        <authorList>
            <person name="Alout H."/>
            <person name="Durand T."/>
        </authorList>
    </citation>
    <scope>NUCLEOTIDE SEQUENCE [LARGE SCALE GENOMIC DNA]</scope>
    <source>
        <strain evidence="1">HA-2024</strain>
        <tissue evidence="1">Whole body</tissue>
    </source>
</reference>
<comment type="caution">
    <text evidence="1">The sequence shown here is derived from an EMBL/GenBank/DDBJ whole genome shotgun (WGS) entry which is preliminary data.</text>
</comment>
<name>A0ABD1CYN4_CULPP</name>
<sequence>MDLPAAKQANAGRWFYETSLGNLPSLRGKILANKFRRSKRNG</sequence>
<evidence type="ECO:0000313" key="2">
    <source>
        <dbReference type="Proteomes" id="UP001562425"/>
    </source>
</evidence>
<protein>
    <submittedName>
        <fullName evidence="1">Uncharacterized protein</fullName>
    </submittedName>
</protein>
<evidence type="ECO:0000313" key="1">
    <source>
        <dbReference type="EMBL" id="KAL1381503.1"/>
    </source>
</evidence>
<organism evidence="1 2">
    <name type="scientific">Culex pipiens pipiens</name>
    <name type="common">Northern house mosquito</name>
    <dbReference type="NCBI Taxonomy" id="38569"/>
    <lineage>
        <taxon>Eukaryota</taxon>
        <taxon>Metazoa</taxon>
        <taxon>Ecdysozoa</taxon>
        <taxon>Arthropoda</taxon>
        <taxon>Hexapoda</taxon>
        <taxon>Insecta</taxon>
        <taxon>Pterygota</taxon>
        <taxon>Neoptera</taxon>
        <taxon>Endopterygota</taxon>
        <taxon>Diptera</taxon>
        <taxon>Nematocera</taxon>
        <taxon>Culicoidea</taxon>
        <taxon>Culicidae</taxon>
        <taxon>Culicinae</taxon>
        <taxon>Culicini</taxon>
        <taxon>Culex</taxon>
        <taxon>Culex</taxon>
    </lineage>
</organism>
<keyword evidence="2" id="KW-1185">Reference proteome</keyword>
<dbReference type="EMBL" id="JBEHCU010008593">
    <property type="protein sequence ID" value="KAL1381503.1"/>
    <property type="molecule type" value="Genomic_DNA"/>
</dbReference>
<dbReference type="AlphaFoldDB" id="A0ABD1CYN4"/>
<dbReference type="Proteomes" id="UP001562425">
    <property type="component" value="Unassembled WGS sequence"/>
</dbReference>
<gene>
    <name evidence="1" type="ORF">pipiens_000425</name>
</gene>
<accession>A0ABD1CYN4</accession>